<feature type="transmembrane region" description="Helical" evidence="1">
    <location>
        <begin position="21"/>
        <end position="37"/>
    </location>
</feature>
<dbReference type="Proteomes" id="UP000294545">
    <property type="component" value="Unassembled WGS sequence"/>
</dbReference>
<dbReference type="RefSeq" id="WP_165868582.1">
    <property type="nucleotide sequence ID" value="NZ_SMGQ01000013.1"/>
</dbReference>
<dbReference type="PANTHER" id="PTHR30032:SF4">
    <property type="entry name" value="AMIDASE ENHANCER"/>
    <property type="match status" value="1"/>
</dbReference>
<dbReference type="NCBIfam" id="TIGR02669">
    <property type="entry name" value="SpoIID_LytB"/>
    <property type="match status" value="1"/>
</dbReference>
<evidence type="ECO:0000259" key="2">
    <source>
        <dbReference type="Pfam" id="PF08486"/>
    </source>
</evidence>
<keyword evidence="1" id="KW-1133">Transmembrane helix</keyword>
<keyword evidence="1" id="KW-0812">Transmembrane</keyword>
<dbReference type="EMBL" id="SMGQ01000013">
    <property type="protein sequence ID" value="TCK92845.1"/>
    <property type="molecule type" value="Genomic_DNA"/>
</dbReference>
<comment type="caution">
    <text evidence="3">The sequence shown here is derived from an EMBL/GenBank/DDBJ whole genome shotgun (WGS) entry which is preliminary data.</text>
</comment>
<dbReference type="InterPro" id="IPR051922">
    <property type="entry name" value="Bact_Sporulation_Assoc"/>
</dbReference>
<evidence type="ECO:0000313" key="4">
    <source>
        <dbReference type="Proteomes" id="UP000294545"/>
    </source>
</evidence>
<keyword evidence="4" id="KW-1185">Reference proteome</keyword>
<evidence type="ECO:0000313" key="3">
    <source>
        <dbReference type="EMBL" id="TCK92845.1"/>
    </source>
</evidence>
<dbReference type="AlphaFoldDB" id="A0A4R1MK54"/>
<organism evidence="3 4">
    <name type="scientific">Natranaerovirga hydrolytica</name>
    <dbReference type="NCBI Taxonomy" id="680378"/>
    <lineage>
        <taxon>Bacteria</taxon>
        <taxon>Bacillati</taxon>
        <taxon>Bacillota</taxon>
        <taxon>Clostridia</taxon>
        <taxon>Lachnospirales</taxon>
        <taxon>Natranaerovirgaceae</taxon>
        <taxon>Natranaerovirga</taxon>
    </lineage>
</organism>
<dbReference type="InterPro" id="IPR013486">
    <property type="entry name" value="SpoIID/LytB"/>
</dbReference>
<dbReference type="Pfam" id="PF08486">
    <property type="entry name" value="SpoIID"/>
    <property type="match status" value="1"/>
</dbReference>
<keyword evidence="1" id="KW-0472">Membrane</keyword>
<reference evidence="3 4" key="1">
    <citation type="submission" date="2019-03" db="EMBL/GenBank/DDBJ databases">
        <title>Genomic Encyclopedia of Type Strains, Phase IV (KMG-IV): sequencing the most valuable type-strain genomes for metagenomic binning, comparative biology and taxonomic classification.</title>
        <authorList>
            <person name="Goeker M."/>
        </authorList>
    </citation>
    <scope>NUCLEOTIDE SEQUENCE [LARGE SCALE GENOMIC DNA]</scope>
    <source>
        <strain evidence="3 4">DSM 24176</strain>
    </source>
</reference>
<feature type="domain" description="Sporulation stage II protein D amidase enhancer LytB N-terminal" evidence="2">
    <location>
        <begin position="479"/>
        <end position="569"/>
    </location>
</feature>
<name>A0A4R1MK54_9FIRM</name>
<dbReference type="PANTHER" id="PTHR30032">
    <property type="entry name" value="N-ACETYLMURAMOYL-L-ALANINE AMIDASE-RELATED"/>
    <property type="match status" value="1"/>
</dbReference>
<sequence>MDNKKSTSDKGIQYKSKKNRFYNYYFVGIIILLLLAGCATEKEEYLIIEENEIIDKEKNEEISNNDFEIIEGDQPVSRGLAAKMLALARYNKNEINQYDREINFEDTDPTFWYDKYINIIMINDWFKHRNSELFKPLDPLIYNDVERILESINIRERVNTDLIKNANDTVSYEEWLEIYQYIIEELDVDQEIRKDNVIIVGTPANIEELNSWQLVTDKGKYYFEGLNMDHLIDKEIQVIRKGSDIVGVINIQSNEPTITNVWIETIVDNQATVFVGGSYRNYNITHPIDKEVFNKIGDISLSESKINHVTIKEEKISGRVLKINRNQVLLEGIGTYNIAPDYKVYGNTNDLSWQNINQVIVGYNTADFVIEDGVVHAIVIRDAVDIKHIRVALRTDNFNSLVHNEVKLTSDVDYTVYYGEEKRVYEKGHILTIDANHPLLKEYLTIKPNADHGKIEIISVNRAYGNPQYRGQIDIIKNNNELYLVNEVSMEEYLYSVVPSEMPSSYGLEASKVQAICARSYAYSQFYSNRYSGYGGNVDDSVSSQVYNNYEENDTSRRAVNETEKLGLTFNGNVVSAYFFSTSSGHTSNSGDVWVNWSNREFPTDTPIYVQGHPQFDQTLDLDLSIEEDFEEFIKNDDYNAYDRNISWYRWEVTMTREQLERSINTNIQERFLTSPQTIRTLESNNRFRTRELESIGELIDIEVYSRGNSGILTEILIQGTDKTVKVGTEYNIRYLLAPKKHSDREDDIFITRKDGSTVSNYNLLPSAFFTMDKKYNSDQQLQSITFYGGGFGHGVGMSQNGVKGMVDRGYHYEDILKHFYRGIDIQPIY</sequence>
<protein>
    <submittedName>
        <fullName evidence="3">Stage II sporulation protein D</fullName>
    </submittedName>
</protein>
<dbReference type="InterPro" id="IPR013693">
    <property type="entry name" value="SpoIID/LytB_N"/>
</dbReference>
<dbReference type="GO" id="GO:0030435">
    <property type="term" value="P:sporulation resulting in formation of a cellular spore"/>
    <property type="evidence" value="ECO:0007669"/>
    <property type="project" value="InterPro"/>
</dbReference>
<evidence type="ECO:0000256" key="1">
    <source>
        <dbReference type="SAM" id="Phobius"/>
    </source>
</evidence>
<accession>A0A4R1MK54</accession>
<dbReference type="GO" id="GO:0030288">
    <property type="term" value="C:outer membrane-bounded periplasmic space"/>
    <property type="evidence" value="ECO:0007669"/>
    <property type="project" value="TreeGrafter"/>
</dbReference>
<proteinExistence type="predicted"/>
<gene>
    <name evidence="3" type="ORF">EDC19_2001</name>
</gene>